<dbReference type="PANTHER" id="PTHR10662:SF22">
    <property type="entry name" value="NUCLEAR RNA EXPORT FACTOR 1"/>
    <property type="match status" value="1"/>
</dbReference>
<evidence type="ECO:0000256" key="3">
    <source>
        <dbReference type="ARBA" id="ARBA00022448"/>
    </source>
</evidence>
<sequence length="594" mass="65631">MAFPGITRTAGSLTAKMTQQSENMSELQKSFGQVSISASVGQRTVCVDAGHTSFSGSSADGSRDGYGSGRRKTKNPKHRHSESRSSCVLYKKHGVSSRQLCVDQDGDAVMGRRDTDHWGLYQKEQLLYDLKCVNMQRKRSGGERYQPYCRKKRKDRQNSGNATQQLHLQCHAFSTSTSSSILKSGRKSHSGSTSIPNKAELYKVVTSRINTSLESLDLTGLYKDETLRDAGIFLPLSRNQIAVYIGKVIAVGMPGVEILNLSCNRLNSLKSVQEILKRAPNIRCLDLGKNCLRDVESLQKIKDCHLQELILRGNSLCSRFRSWSDYVSAVQQIFPHLTKLDGQELPQTVMFSGNRNILPALLASCLGNGTHQDLIVAFLQQYYSVYDSHSRQPLITAYHKDARFSLTVAANPLVEHRHTQFDAAYLRTNKNLIGYQNLPGKRKGHSKSQMKTGQHQIVSQLEALPRTTHYPCSFLVDITRLSDSVLCVVVRGVFRDFTKTADVSPLYAFTRCFIMAVGHAGGLSVINDLLSVTNASLAQQWQADKWASGHVGDKPPSLLSSLTSQMLATCVESATSQLHGLAVTKSVTHSSIAD</sequence>
<dbReference type="InterPro" id="IPR032710">
    <property type="entry name" value="NTF2-like_dom_sf"/>
</dbReference>
<evidence type="ECO:0000256" key="4">
    <source>
        <dbReference type="ARBA" id="ARBA00022816"/>
    </source>
</evidence>
<reference evidence="8 9" key="1">
    <citation type="submission" date="2024-02" db="EMBL/GenBank/DDBJ databases">
        <title>Chromosome-scale genome assembly of the rough periwinkle Littorina saxatilis.</title>
        <authorList>
            <person name="De Jode A."/>
            <person name="Faria R."/>
            <person name="Formenti G."/>
            <person name="Sims Y."/>
            <person name="Smith T.P."/>
            <person name="Tracey A."/>
            <person name="Wood J.M.D."/>
            <person name="Zagrodzka Z.B."/>
            <person name="Johannesson K."/>
            <person name="Butlin R.K."/>
            <person name="Leder E.H."/>
        </authorList>
    </citation>
    <scope>NUCLEOTIDE SEQUENCE [LARGE SCALE GENOMIC DNA]</scope>
    <source>
        <strain evidence="8">Snail1</strain>
        <tissue evidence="8">Muscle</tissue>
    </source>
</reference>
<dbReference type="Pfam" id="PF24048">
    <property type="entry name" value="LRR_NXF1-5"/>
    <property type="match status" value="1"/>
</dbReference>
<proteinExistence type="inferred from homology"/>
<comment type="caution">
    <text evidence="8">The sequence shown here is derived from an EMBL/GenBank/DDBJ whole genome shotgun (WGS) entry which is preliminary data.</text>
</comment>
<accession>A0AAN9BDG1</accession>
<dbReference type="InterPro" id="IPR030217">
    <property type="entry name" value="NXF_fam"/>
</dbReference>
<protein>
    <recommendedName>
        <fullName evidence="7">NTF2 domain-containing protein</fullName>
    </recommendedName>
</protein>
<dbReference type="InterPro" id="IPR018222">
    <property type="entry name" value="Nuclear_transport_factor_2_euk"/>
</dbReference>
<evidence type="ECO:0000259" key="7">
    <source>
        <dbReference type="PROSITE" id="PS50177"/>
    </source>
</evidence>
<dbReference type="PROSITE" id="PS50177">
    <property type="entry name" value="NTF2_DOMAIN"/>
    <property type="match status" value="1"/>
</dbReference>
<evidence type="ECO:0000256" key="1">
    <source>
        <dbReference type="ARBA" id="ARBA00004123"/>
    </source>
</evidence>
<feature type="domain" description="NTF2" evidence="7">
    <location>
        <begin position="374"/>
        <end position="532"/>
    </location>
</feature>
<dbReference type="InterPro" id="IPR032675">
    <property type="entry name" value="LRR_dom_sf"/>
</dbReference>
<keyword evidence="5" id="KW-0539">Nucleus</keyword>
<evidence type="ECO:0000256" key="6">
    <source>
        <dbReference type="SAM" id="MobiDB-lite"/>
    </source>
</evidence>
<dbReference type="InterPro" id="IPR002075">
    <property type="entry name" value="NTF2_dom"/>
</dbReference>
<dbReference type="PROSITE" id="PS51450">
    <property type="entry name" value="LRR"/>
    <property type="match status" value="1"/>
</dbReference>
<dbReference type="InterPro" id="IPR001611">
    <property type="entry name" value="Leu-rich_rpt"/>
</dbReference>
<dbReference type="AlphaFoldDB" id="A0AAN9BDG1"/>
<gene>
    <name evidence="8" type="ORF">V1264_018151</name>
</gene>
<keyword evidence="9" id="KW-1185">Reference proteome</keyword>
<dbReference type="Proteomes" id="UP001374579">
    <property type="component" value="Unassembled WGS sequence"/>
</dbReference>
<organism evidence="8 9">
    <name type="scientific">Littorina saxatilis</name>
    <dbReference type="NCBI Taxonomy" id="31220"/>
    <lineage>
        <taxon>Eukaryota</taxon>
        <taxon>Metazoa</taxon>
        <taxon>Spiralia</taxon>
        <taxon>Lophotrochozoa</taxon>
        <taxon>Mollusca</taxon>
        <taxon>Gastropoda</taxon>
        <taxon>Caenogastropoda</taxon>
        <taxon>Littorinimorpha</taxon>
        <taxon>Littorinoidea</taxon>
        <taxon>Littorinidae</taxon>
        <taxon>Littorina</taxon>
    </lineage>
</organism>
<dbReference type="Gene3D" id="3.10.450.50">
    <property type="match status" value="1"/>
</dbReference>
<evidence type="ECO:0000313" key="8">
    <source>
        <dbReference type="EMBL" id="KAK7103198.1"/>
    </source>
</evidence>
<dbReference type="SUPFAM" id="SSF54427">
    <property type="entry name" value="NTF2-like"/>
    <property type="match status" value="1"/>
</dbReference>
<dbReference type="SUPFAM" id="SSF52058">
    <property type="entry name" value="L domain-like"/>
    <property type="match status" value="1"/>
</dbReference>
<dbReference type="PANTHER" id="PTHR10662">
    <property type="entry name" value="NUCLEAR RNA EXPORT FACTOR"/>
    <property type="match status" value="1"/>
</dbReference>
<comment type="similarity">
    <text evidence="2">Belongs to the NXF family.</text>
</comment>
<evidence type="ECO:0000256" key="5">
    <source>
        <dbReference type="ARBA" id="ARBA00023242"/>
    </source>
</evidence>
<dbReference type="Pfam" id="PF22602">
    <property type="entry name" value="NXF_NTF2"/>
    <property type="match status" value="1"/>
</dbReference>
<feature type="compositionally biased region" description="Basic residues" evidence="6">
    <location>
        <begin position="69"/>
        <end position="81"/>
    </location>
</feature>
<comment type="subcellular location">
    <subcellularLocation>
        <location evidence="1">Nucleus</location>
    </subcellularLocation>
</comment>
<dbReference type="GO" id="GO:0005634">
    <property type="term" value="C:nucleus"/>
    <property type="evidence" value="ECO:0007669"/>
    <property type="project" value="UniProtKB-SubCell"/>
</dbReference>
<keyword evidence="3" id="KW-0813">Transport</keyword>
<feature type="region of interest" description="Disordered" evidence="6">
    <location>
        <begin position="1"/>
        <end position="26"/>
    </location>
</feature>
<feature type="compositionally biased region" description="Polar residues" evidence="6">
    <location>
        <begin position="9"/>
        <end position="26"/>
    </location>
</feature>
<dbReference type="GO" id="GO:0016973">
    <property type="term" value="P:poly(A)+ mRNA export from nucleus"/>
    <property type="evidence" value="ECO:0007669"/>
    <property type="project" value="TreeGrafter"/>
</dbReference>
<evidence type="ECO:0000256" key="2">
    <source>
        <dbReference type="ARBA" id="ARBA00009285"/>
    </source>
</evidence>
<dbReference type="InterPro" id="IPR057125">
    <property type="entry name" value="NXF1/2/3/5-like_LRR"/>
</dbReference>
<name>A0AAN9BDG1_9CAEN</name>
<evidence type="ECO:0000313" key="9">
    <source>
        <dbReference type="Proteomes" id="UP001374579"/>
    </source>
</evidence>
<feature type="region of interest" description="Disordered" evidence="6">
    <location>
        <begin position="51"/>
        <end position="86"/>
    </location>
</feature>
<dbReference type="GO" id="GO:0003723">
    <property type="term" value="F:RNA binding"/>
    <property type="evidence" value="ECO:0007669"/>
    <property type="project" value="TreeGrafter"/>
</dbReference>
<keyword evidence="4" id="KW-0509">mRNA transport</keyword>
<dbReference type="Gene3D" id="3.80.10.10">
    <property type="entry name" value="Ribonuclease Inhibitor"/>
    <property type="match status" value="1"/>
</dbReference>
<dbReference type="EMBL" id="JBAMIC010000008">
    <property type="protein sequence ID" value="KAK7103198.1"/>
    <property type="molecule type" value="Genomic_DNA"/>
</dbReference>